<keyword evidence="2" id="KW-1185">Reference proteome</keyword>
<evidence type="ECO:0000313" key="2">
    <source>
        <dbReference type="Proteomes" id="UP000289821"/>
    </source>
</evidence>
<dbReference type="AlphaFoldDB" id="A0A4Q0NV58"/>
<reference evidence="1 2" key="1">
    <citation type="submission" date="2018-07" db="EMBL/GenBank/DDBJ databases">
        <title>Leeuwenhoekiella genomics.</title>
        <authorList>
            <person name="Tahon G."/>
            <person name="Willems A."/>
        </authorList>
    </citation>
    <scope>NUCLEOTIDE SEQUENCE [LARGE SCALE GENOMIC DNA]</scope>
    <source>
        <strain evidence="1 2">R-50232</strain>
    </source>
</reference>
<organism evidence="1 2">
    <name type="scientific">Leeuwenhoekiella aestuarii</name>
    <dbReference type="NCBI Taxonomy" id="2249426"/>
    <lineage>
        <taxon>Bacteria</taxon>
        <taxon>Pseudomonadati</taxon>
        <taxon>Bacteroidota</taxon>
        <taxon>Flavobacteriia</taxon>
        <taxon>Flavobacteriales</taxon>
        <taxon>Flavobacteriaceae</taxon>
        <taxon>Leeuwenhoekiella</taxon>
    </lineage>
</organism>
<sequence>MYNYQILIIKPYFYSTMIKRFILLLIALPTLVGCYDQERNCTDFKTGKFEFETYLNGEVVKTTFTRNDTLEIDFYQGQADSSNIRWINDCEYIAEKINPSSMIDHKAIHFKILTTKENTYTFEYALVGETKKQKGTVTKIE</sequence>
<name>A0A4Q0NV58_9FLAO</name>
<dbReference type="EMBL" id="QOVI01000003">
    <property type="protein sequence ID" value="RXG15282.1"/>
    <property type="molecule type" value="Genomic_DNA"/>
</dbReference>
<evidence type="ECO:0008006" key="3">
    <source>
        <dbReference type="Google" id="ProtNLM"/>
    </source>
</evidence>
<accession>A0A4Q0NV58</accession>
<protein>
    <recommendedName>
        <fullName evidence="3">DNA topoisomerase IV</fullName>
    </recommendedName>
</protein>
<proteinExistence type="predicted"/>
<comment type="caution">
    <text evidence="1">The sequence shown here is derived from an EMBL/GenBank/DDBJ whole genome shotgun (WGS) entry which is preliminary data.</text>
</comment>
<dbReference type="Proteomes" id="UP000289821">
    <property type="component" value="Unassembled WGS sequence"/>
</dbReference>
<evidence type="ECO:0000313" key="1">
    <source>
        <dbReference type="EMBL" id="RXG15282.1"/>
    </source>
</evidence>
<gene>
    <name evidence="1" type="ORF">DSM04_103170</name>
</gene>